<dbReference type="Proteomes" id="UP001140096">
    <property type="component" value="Unassembled WGS sequence"/>
</dbReference>
<protein>
    <submittedName>
        <fullName evidence="1">Uncharacterized protein</fullName>
    </submittedName>
</protein>
<sequence length="571" mass="63928">MSPPSPLQVLPSNIAHLIVDHVIGSSRLRLDKASRVTSCAEEFGVLLIPLLCVCRNFRAAAISHLIEKFTIKLAPTSDEGSEMLTQWPASLKGVDFPAHLHARVLAVDVDLLDVCRGSAMEELSRKPFRGLTFPVARQLDVKLSSLSTMSHMADSVLTLDILQSNITMFVRSLSYLAPLVKKVRITLAASPDQTPEIYEGHLGGLVARLFRLADDVHYNVVGRTMSLVYQPTGIRHLMHMDAFGCDNGLLMMNLARLNAPTLEFLRIGFWFLDDISPLIQDADGCYVHYPVLHSLCFASNVDMNVPLRPLHPGVVPFPVLRQLTIGSAYFFGDDTPFRGNADTLELLDIHLSQEAFRVLRTHKIFTPTSHPGLRRVKLGQIMRRDQNLFRTDVEFIRFVMSIGPFAFERVVNNALRGPILQSIIPVLGDHTCIQTLDLPFTRLELWDVLALVKALPLLSDLQSEVPGLGKLPKGVTEEQLPGYVRETYSPVGVMFRRWRLKASASVNIDEVVMCILLLALACPDFDYAAAPHENREVLMAHMKEMIEEDGFRQRAPRLRRLLFGGCKNEFP</sequence>
<keyword evidence="2" id="KW-1185">Reference proteome</keyword>
<reference evidence="1" key="1">
    <citation type="submission" date="2022-07" db="EMBL/GenBank/DDBJ databases">
        <title>Phylogenomic reconstructions and comparative analyses of Kickxellomycotina fungi.</title>
        <authorList>
            <person name="Reynolds N.K."/>
            <person name="Stajich J.E."/>
            <person name="Barry K."/>
            <person name="Grigoriev I.V."/>
            <person name="Crous P."/>
            <person name="Smith M.E."/>
        </authorList>
    </citation>
    <scope>NUCLEOTIDE SEQUENCE</scope>
    <source>
        <strain evidence="1">CBS 102833</strain>
    </source>
</reference>
<feature type="non-terminal residue" evidence="1">
    <location>
        <position position="571"/>
    </location>
</feature>
<evidence type="ECO:0000313" key="2">
    <source>
        <dbReference type="Proteomes" id="UP001140096"/>
    </source>
</evidence>
<dbReference type="EMBL" id="JANBUP010000326">
    <property type="protein sequence ID" value="KAJ2811938.1"/>
    <property type="molecule type" value="Genomic_DNA"/>
</dbReference>
<proteinExistence type="predicted"/>
<gene>
    <name evidence="1" type="ORF">H4S07_001744</name>
</gene>
<name>A0ACC1LM35_9FUNG</name>
<evidence type="ECO:0000313" key="1">
    <source>
        <dbReference type="EMBL" id="KAJ2811938.1"/>
    </source>
</evidence>
<comment type="caution">
    <text evidence="1">The sequence shown here is derived from an EMBL/GenBank/DDBJ whole genome shotgun (WGS) entry which is preliminary data.</text>
</comment>
<organism evidence="1 2">
    <name type="scientific">Coemansia furcata</name>
    <dbReference type="NCBI Taxonomy" id="417177"/>
    <lineage>
        <taxon>Eukaryota</taxon>
        <taxon>Fungi</taxon>
        <taxon>Fungi incertae sedis</taxon>
        <taxon>Zoopagomycota</taxon>
        <taxon>Kickxellomycotina</taxon>
        <taxon>Kickxellomycetes</taxon>
        <taxon>Kickxellales</taxon>
        <taxon>Kickxellaceae</taxon>
        <taxon>Coemansia</taxon>
    </lineage>
</organism>
<accession>A0ACC1LM35</accession>